<evidence type="ECO:0000313" key="1">
    <source>
        <dbReference type="EMBL" id="SFF75493.1"/>
    </source>
</evidence>
<dbReference type="Gene3D" id="3.30.160.100">
    <property type="entry name" value="Ribosome hibernation promotion factor-like"/>
    <property type="match status" value="1"/>
</dbReference>
<dbReference type="Proteomes" id="UP000198964">
    <property type="component" value="Unassembled WGS sequence"/>
</dbReference>
<dbReference type="InterPro" id="IPR003489">
    <property type="entry name" value="RHF/RaiA"/>
</dbReference>
<name>A0A1I2L941_9BACT</name>
<dbReference type="NCBIfam" id="TIGR00741">
    <property type="entry name" value="yfiA"/>
    <property type="match status" value="1"/>
</dbReference>
<proteinExistence type="predicted"/>
<dbReference type="RefSeq" id="WP_093921460.1">
    <property type="nucleotide sequence ID" value="NZ_FONW01000015.1"/>
</dbReference>
<evidence type="ECO:0000313" key="2">
    <source>
        <dbReference type="Proteomes" id="UP000198964"/>
    </source>
</evidence>
<dbReference type="CDD" id="cd00552">
    <property type="entry name" value="RaiA"/>
    <property type="match status" value="1"/>
</dbReference>
<dbReference type="InterPro" id="IPR036567">
    <property type="entry name" value="RHF-like"/>
</dbReference>
<accession>A0A1I2L941</accession>
<sequence>MNINVNAVHFTPDQKLVTFANKKINKLDTFFEGIISAEVTLKVLKPETAENKLAEIKLSIPSNGYLFAKKEADSFEEAIDLATDAIRRQLTKFKEKLKEK</sequence>
<dbReference type="Pfam" id="PF02482">
    <property type="entry name" value="Ribosomal_S30AE"/>
    <property type="match status" value="1"/>
</dbReference>
<dbReference type="SUPFAM" id="SSF69754">
    <property type="entry name" value="Ribosome binding protein Y (YfiA homologue)"/>
    <property type="match status" value="1"/>
</dbReference>
<keyword evidence="2" id="KW-1185">Reference proteome</keyword>
<dbReference type="STRING" id="655355.SAMN05216283_11527"/>
<dbReference type="EMBL" id="FONW01000015">
    <property type="protein sequence ID" value="SFF75493.1"/>
    <property type="molecule type" value="Genomic_DNA"/>
</dbReference>
<reference evidence="1 2" key="1">
    <citation type="submission" date="2016-10" db="EMBL/GenBank/DDBJ databases">
        <authorList>
            <person name="de Groot N.N."/>
        </authorList>
    </citation>
    <scope>NUCLEOTIDE SEQUENCE [LARGE SCALE GENOMIC DNA]</scope>
    <source>
        <strain evidence="1 2">CGMCC 1.9156</strain>
    </source>
</reference>
<organism evidence="1 2">
    <name type="scientific">Sunxiuqinia elliptica</name>
    <dbReference type="NCBI Taxonomy" id="655355"/>
    <lineage>
        <taxon>Bacteria</taxon>
        <taxon>Pseudomonadati</taxon>
        <taxon>Bacteroidota</taxon>
        <taxon>Bacteroidia</taxon>
        <taxon>Marinilabiliales</taxon>
        <taxon>Prolixibacteraceae</taxon>
        <taxon>Sunxiuqinia</taxon>
    </lineage>
</organism>
<dbReference type="AlphaFoldDB" id="A0A1I2L941"/>
<gene>
    <name evidence="1" type="ORF">SAMN05216283_11527</name>
</gene>
<protein>
    <submittedName>
        <fullName evidence="1">Putative sigma-54 modulation protein</fullName>
    </submittedName>
</protein>